<dbReference type="EMBL" id="DSYZ01000114">
    <property type="protein sequence ID" value="HGT83275.1"/>
    <property type="molecule type" value="Genomic_DNA"/>
</dbReference>
<keyword evidence="2 5" id="KW-0812">Transmembrane</keyword>
<dbReference type="AlphaFoldDB" id="A0A7J3M4M2"/>
<comment type="caution">
    <text evidence="6">The sequence shown here is derived from an EMBL/GenBank/DDBJ whole genome shotgun (WGS) entry which is preliminary data.</text>
</comment>
<evidence type="ECO:0000313" key="6">
    <source>
        <dbReference type="EMBL" id="HGT83275.1"/>
    </source>
</evidence>
<accession>A0A7J3M4M2</accession>
<dbReference type="Pfam" id="PF01925">
    <property type="entry name" value="TauE"/>
    <property type="match status" value="1"/>
</dbReference>
<dbReference type="GO" id="GO:0005886">
    <property type="term" value="C:plasma membrane"/>
    <property type="evidence" value="ECO:0007669"/>
    <property type="project" value="UniProtKB-SubCell"/>
</dbReference>
<feature type="transmembrane region" description="Helical" evidence="5">
    <location>
        <begin position="77"/>
        <end position="102"/>
    </location>
</feature>
<comment type="subcellular location">
    <subcellularLocation>
        <location evidence="5">Cell membrane</location>
        <topology evidence="5">Multi-pass membrane protein</topology>
    </subcellularLocation>
    <subcellularLocation>
        <location evidence="1">Membrane</location>
        <topology evidence="1">Multi-pass membrane protein</topology>
    </subcellularLocation>
</comment>
<feature type="transmembrane region" description="Helical" evidence="5">
    <location>
        <begin position="316"/>
        <end position="338"/>
    </location>
</feature>
<feature type="transmembrane region" description="Helical" evidence="5">
    <location>
        <begin position="350"/>
        <end position="368"/>
    </location>
</feature>
<name>A0A7J3M4M2_ARCFL</name>
<feature type="transmembrane region" description="Helical" evidence="5">
    <location>
        <begin position="282"/>
        <end position="304"/>
    </location>
</feature>
<reference evidence="6" key="1">
    <citation type="journal article" date="2020" name="mSystems">
        <title>Genome- and Community-Level Interaction Insights into Carbon Utilization and Element Cycling Functions of Hydrothermarchaeota in Hydrothermal Sediment.</title>
        <authorList>
            <person name="Zhou Z."/>
            <person name="Liu Y."/>
            <person name="Xu W."/>
            <person name="Pan J."/>
            <person name="Luo Z.H."/>
            <person name="Li M."/>
        </authorList>
    </citation>
    <scope>NUCLEOTIDE SEQUENCE [LARGE SCALE GENOMIC DNA]</scope>
    <source>
        <strain evidence="6">SpSt-587</strain>
    </source>
</reference>
<evidence type="ECO:0000256" key="3">
    <source>
        <dbReference type="ARBA" id="ARBA00022989"/>
    </source>
</evidence>
<dbReference type="PANTHER" id="PTHR43701:SF12">
    <property type="entry name" value="MEMBRANE TRANSPORTER PROTEIN YTNM-RELATED"/>
    <property type="match status" value="1"/>
</dbReference>
<keyword evidence="4 5" id="KW-0472">Membrane</keyword>
<feature type="transmembrane region" description="Helical" evidence="5">
    <location>
        <begin position="389"/>
        <end position="411"/>
    </location>
</feature>
<dbReference type="InterPro" id="IPR051598">
    <property type="entry name" value="TSUP/Inactive_protease-like"/>
</dbReference>
<feature type="transmembrane region" description="Helical" evidence="5">
    <location>
        <begin position="177"/>
        <end position="195"/>
    </location>
</feature>
<feature type="transmembrane region" description="Helical" evidence="5">
    <location>
        <begin position="138"/>
        <end position="157"/>
    </location>
</feature>
<evidence type="ECO:0000256" key="4">
    <source>
        <dbReference type="ARBA" id="ARBA00023136"/>
    </source>
</evidence>
<organism evidence="6">
    <name type="scientific">Archaeoglobus fulgidus</name>
    <dbReference type="NCBI Taxonomy" id="2234"/>
    <lineage>
        <taxon>Archaea</taxon>
        <taxon>Methanobacteriati</taxon>
        <taxon>Methanobacteriota</taxon>
        <taxon>Archaeoglobi</taxon>
        <taxon>Archaeoglobales</taxon>
        <taxon>Archaeoglobaceae</taxon>
        <taxon>Archaeoglobus</taxon>
    </lineage>
</organism>
<evidence type="ECO:0000256" key="2">
    <source>
        <dbReference type="ARBA" id="ARBA00022692"/>
    </source>
</evidence>
<dbReference type="InterPro" id="IPR002781">
    <property type="entry name" value="TM_pro_TauE-like"/>
</dbReference>
<evidence type="ECO:0000256" key="5">
    <source>
        <dbReference type="RuleBase" id="RU363041"/>
    </source>
</evidence>
<comment type="similarity">
    <text evidence="5">Belongs to the 4-toluene sulfonate uptake permease (TSUP) (TC 2.A.102) family.</text>
</comment>
<evidence type="ECO:0000256" key="1">
    <source>
        <dbReference type="ARBA" id="ARBA00004141"/>
    </source>
</evidence>
<sequence length="423" mass="45536">MRKMRRAYDLMLEGAQAYAKWDYETSMRIIRDRRRYAIVILLSLLPIVLLAASAETLPKTLGGKEAYAPVHSTFEMLAMSVFIGFIAGLVTGCIGVGGGFIITPALMSVGVKGILAVGTDQFHIFTKSIMGTVVHKKLGNVCVALALAFVVGTVTGATVGGTINRAIYYSNPIMSDIFINIIYVLILGFLGFFALSDYIRLKKRAASFDGGKVETQLNGGATAGMTKLAVRVQSINLPPMVSFDHDLGGRKVSAWFVVFFGFIVGLVSAIMGVGGGFLTFPIFVYVLGVSSFTTVGTDIFQIIITTGYSSIVQYAIYGFVFYTLAMGLLLGSLIGIQIGSLVTKVVKGMHIRGFYATVILAGFVNRLFALPTKLNAIGWISIDKNVASAIELAGLVVFFALVITFAAWVFMKFLTNLSELKEG</sequence>
<keyword evidence="5" id="KW-1003">Cell membrane</keyword>
<protein>
    <recommendedName>
        <fullName evidence="5">Probable membrane transporter protein</fullName>
    </recommendedName>
</protein>
<feature type="transmembrane region" description="Helical" evidence="5">
    <location>
        <begin position="36"/>
        <end position="57"/>
    </location>
</feature>
<dbReference type="PANTHER" id="PTHR43701">
    <property type="entry name" value="MEMBRANE TRANSPORTER PROTEIN MJ0441-RELATED"/>
    <property type="match status" value="1"/>
</dbReference>
<proteinExistence type="inferred from homology"/>
<gene>
    <name evidence="6" type="ORF">ENT52_06065</name>
</gene>
<keyword evidence="3 5" id="KW-1133">Transmembrane helix</keyword>
<feature type="transmembrane region" description="Helical" evidence="5">
    <location>
        <begin position="252"/>
        <end position="276"/>
    </location>
</feature>